<keyword evidence="4" id="KW-0137">Centromere</keyword>
<dbReference type="PROSITE" id="PS51489">
    <property type="entry name" value="BUB1_N"/>
    <property type="match status" value="1"/>
</dbReference>
<gene>
    <name evidence="8" type="ORF">G6O67_003867</name>
</gene>
<organism evidence="8 9">
    <name type="scientific">Ophiocordyceps sinensis</name>
    <dbReference type="NCBI Taxonomy" id="72228"/>
    <lineage>
        <taxon>Eukaryota</taxon>
        <taxon>Fungi</taxon>
        <taxon>Dikarya</taxon>
        <taxon>Ascomycota</taxon>
        <taxon>Pezizomycotina</taxon>
        <taxon>Sordariomycetes</taxon>
        <taxon>Hypocreomycetidae</taxon>
        <taxon>Hypocreales</taxon>
        <taxon>Ophiocordycipitaceae</taxon>
        <taxon>Ophiocordyceps</taxon>
    </lineage>
</organism>
<feature type="region of interest" description="Disordered" evidence="5">
    <location>
        <begin position="505"/>
        <end position="538"/>
    </location>
</feature>
<protein>
    <recommendedName>
        <fullName evidence="10">Mitotic checkpoint serine/threonine protein kinase, Bub1</fullName>
    </recommendedName>
</protein>
<evidence type="ECO:0000313" key="8">
    <source>
        <dbReference type="EMBL" id="KAF4509725.1"/>
    </source>
</evidence>
<dbReference type="Pfam" id="PF08171">
    <property type="entry name" value="Mad3_BUB1_II"/>
    <property type="match status" value="1"/>
</dbReference>
<dbReference type="GO" id="GO:0005524">
    <property type="term" value="F:ATP binding"/>
    <property type="evidence" value="ECO:0007669"/>
    <property type="project" value="InterPro"/>
</dbReference>
<comment type="caution">
    <text evidence="8">The sequence shown here is derived from an EMBL/GenBank/DDBJ whole genome shotgun (WGS) entry which is preliminary data.</text>
</comment>
<dbReference type="InterPro" id="IPR000719">
    <property type="entry name" value="Prot_kinase_dom"/>
</dbReference>
<feature type="compositionally biased region" description="Acidic residues" evidence="5">
    <location>
        <begin position="515"/>
        <end position="530"/>
    </location>
</feature>
<dbReference type="SUPFAM" id="SSF56112">
    <property type="entry name" value="Protein kinase-like (PK-like)"/>
    <property type="match status" value="1"/>
</dbReference>
<dbReference type="Gene3D" id="1.25.40.430">
    <property type="match status" value="1"/>
</dbReference>
<dbReference type="PANTHER" id="PTHR14030">
    <property type="entry name" value="MITOTIC CHECKPOINT SERINE/THREONINE-PROTEIN KINASE BUB1"/>
    <property type="match status" value="1"/>
</dbReference>
<dbReference type="GO" id="GO:0005634">
    <property type="term" value="C:nucleus"/>
    <property type="evidence" value="ECO:0007669"/>
    <property type="project" value="TreeGrafter"/>
</dbReference>
<dbReference type="SMART" id="SM00777">
    <property type="entry name" value="Mad3_BUB1_I"/>
    <property type="match status" value="1"/>
</dbReference>
<dbReference type="Gene3D" id="1.10.510.10">
    <property type="entry name" value="Transferase(Phosphotransferase) domain 1"/>
    <property type="match status" value="1"/>
</dbReference>
<dbReference type="InterPro" id="IPR011009">
    <property type="entry name" value="Kinase-like_dom_sf"/>
</dbReference>
<feature type="compositionally biased region" description="Pro residues" evidence="5">
    <location>
        <begin position="632"/>
        <end position="643"/>
    </location>
</feature>
<dbReference type="Pfam" id="PF08311">
    <property type="entry name" value="Mad3_BUB1_I"/>
    <property type="match status" value="1"/>
</dbReference>
<dbReference type="InterPro" id="IPR008271">
    <property type="entry name" value="Ser/Thr_kinase_AS"/>
</dbReference>
<evidence type="ECO:0000256" key="3">
    <source>
        <dbReference type="ARBA" id="ARBA00022838"/>
    </source>
</evidence>
<dbReference type="Pfam" id="PF00069">
    <property type="entry name" value="Pkinase"/>
    <property type="match status" value="1"/>
</dbReference>
<dbReference type="Proteomes" id="UP000557566">
    <property type="component" value="Unassembled WGS sequence"/>
</dbReference>
<dbReference type="PROSITE" id="PS50011">
    <property type="entry name" value="PROTEIN_KINASE_DOM"/>
    <property type="match status" value="1"/>
</dbReference>
<dbReference type="CDD" id="cd13981">
    <property type="entry name" value="STKc_Bub1_BubR1"/>
    <property type="match status" value="1"/>
</dbReference>
<feature type="domain" description="Protein kinase" evidence="6">
    <location>
        <begin position="831"/>
        <end position="1175"/>
    </location>
</feature>
<evidence type="ECO:0008006" key="10">
    <source>
        <dbReference type="Google" id="ProtNLM"/>
    </source>
</evidence>
<feature type="domain" description="BUB1 N-terminal" evidence="7">
    <location>
        <begin position="63"/>
        <end position="229"/>
    </location>
</feature>
<dbReference type="SMART" id="SM00220">
    <property type="entry name" value="S_TKc"/>
    <property type="match status" value="1"/>
</dbReference>
<reference evidence="8 9" key="1">
    <citation type="journal article" date="2020" name="Genome Biol. Evol.">
        <title>A new high-quality draft genome assembly of the Chinese cordyceps Ophiocordyceps sinensis.</title>
        <authorList>
            <person name="Shu R."/>
            <person name="Zhang J."/>
            <person name="Meng Q."/>
            <person name="Zhang H."/>
            <person name="Zhou G."/>
            <person name="Li M."/>
            <person name="Wu P."/>
            <person name="Zhao Y."/>
            <person name="Chen C."/>
            <person name="Qin Q."/>
        </authorList>
    </citation>
    <scope>NUCLEOTIDE SEQUENCE [LARGE SCALE GENOMIC DNA]</scope>
    <source>
        <strain evidence="8 9">IOZ07</strain>
    </source>
</reference>
<evidence type="ECO:0000256" key="2">
    <source>
        <dbReference type="ARBA" id="ARBA00022454"/>
    </source>
</evidence>
<feature type="region of interest" description="Disordered" evidence="5">
    <location>
        <begin position="591"/>
        <end position="648"/>
    </location>
</feature>
<dbReference type="GO" id="GO:0000776">
    <property type="term" value="C:kinetochore"/>
    <property type="evidence" value="ECO:0007669"/>
    <property type="project" value="UniProtKB-KW"/>
</dbReference>
<feature type="region of interest" description="Disordered" evidence="5">
    <location>
        <begin position="271"/>
        <end position="302"/>
    </location>
</feature>
<feature type="region of interest" description="Disordered" evidence="5">
    <location>
        <begin position="679"/>
        <end position="740"/>
    </location>
</feature>
<evidence type="ECO:0000259" key="6">
    <source>
        <dbReference type="PROSITE" id="PS50011"/>
    </source>
</evidence>
<dbReference type="FunFam" id="1.25.40.430:FF:000003">
    <property type="entry name" value="Checkpoint serine/threonine-protein kinase BUB1"/>
    <property type="match status" value="1"/>
</dbReference>
<dbReference type="InterPro" id="IPR013212">
    <property type="entry name" value="Mad3/Bub1_I"/>
</dbReference>
<dbReference type="GO" id="GO:0004672">
    <property type="term" value="F:protein kinase activity"/>
    <property type="evidence" value="ECO:0007669"/>
    <property type="project" value="InterPro"/>
</dbReference>
<feature type="region of interest" description="Disordered" evidence="5">
    <location>
        <begin position="231"/>
        <end position="258"/>
    </location>
</feature>
<evidence type="ECO:0000256" key="5">
    <source>
        <dbReference type="SAM" id="MobiDB-lite"/>
    </source>
</evidence>
<proteinExistence type="predicted"/>
<dbReference type="EMBL" id="JAAVMX010000004">
    <property type="protein sequence ID" value="KAF4509725.1"/>
    <property type="molecule type" value="Genomic_DNA"/>
</dbReference>
<dbReference type="GO" id="GO:0051754">
    <property type="term" value="P:meiotic sister chromatid cohesion, centromeric"/>
    <property type="evidence" value="ECO:0007669"/>
    <property type="project" value="TreeGrafter"/>
</dbReference>
<dbReference type="AlphaFoldDB" id="A0A8H4PSL7"/>
<dbReference type="OrthoDB" id="248495at2759"/>
<dbReference type="PROSITE" id="PS00108">
    <property type="entry name" value="PROTEIN_KINASE_ST"/>
    <property type="match status" value="1"/>
</dbReference>
<dbReference type="GO" id="GO:0007094">
    <property type="term" value="P:mitotic spindle assembly checkpoint signaling"/>
    <property type="evidence" value="ECO:0007669"/>
    <property type="project" value="InterPro"/>
</dbReference>
<dbReference type="GO" id="GO:0032991">
    <property type="term" value="C:protein-containing complex"/>
    <property type="evidence" value="ECO:0007669"/>
    <property type="project" value="UniProtKB-ARBA"/>
</dbReference>
<accession>A0A8H4PSL7</accession>
<keyword evidence="2" id="KW-0158">Chromosome</keyword>
<keyword evidence="3" id="KW-0995">Kinetochore</keyword>
<evidence type="ECO:0000259" key="7">
    <source>
        <dbReference type="PROSITE" id="PS51489"/>
    </source>
</evidence>
<dbReference type="InterPro" id="IPR015661">
    <property type="entry name" value="Bub1/Mad3"/>
</dbReference>
<evidence type="ECO:0000256" key="1">
    <source>
        <dbReference type="ARBA" id="ARBA00004629"/>
    </source>
</evidence>
<sequence length="1175" mass="129928">MAASEDLINFDVIESHKENIQALPGGRSAKKLAELYSPSPLHKLSTPAPSDSKNVNDCIRAEYEAEIESISESDDPLDIFDRYVRWTLDAYPSAQATPQSQLHTLLERATKAFIPSAQYKNDPRYLRLWMQYIHLFSDSPRETYLYLSRHAIGEGLALFYEEYAAWLEGAGRWAQADEVYKLGIEREARPVQRLLRKFKEFEERLAQQPEAAAAPSSPALPTVRPALASKADPFGSSWRPGDPQAPREGGGVGGATSKSAKSKLAIFSDAEAKPSPLSSMGEGSRGWDTIGSMSDRKKENTVEAKPWVGETLKAGVKKGVAPKMAVFRDPSLSHINNIVVVPSKNQVTIHPQTGKKECIFVELAAIYPAPEQAGMELSFEEIVAANRGWLDHVWGDEVVDESRVSEPDSQLHEVEGISRGVVNKLVVHQDGVMYDENGAFMEPPRDPRLGKKKKKMVMNETQIIKAKLDSPSGPKLRKKNTSEPTMTLHTKAATDDIYEIFNAPLQESGAHEEAESADEDDYETDGDYTTDAESAGTTRVVDAGQHEEDEASDARSASEWSDFATHKHVPSIEGGDEVEADERHTCRLDRAERYSSEQSGQLAKDTPPPEDDQGNESAVEGESSPRTRTIYVPPPPDYDPPTRPFRDPVEVANSRLPFMTPITERTECSLDVDAERRGQHKTPCKGELSSATVGKPMTLEPPSSPLREIDYNVDDDGDDGGSTVSRVPEPPAPKAATPARPAAVAVKGPMVHDKQCNPVDRAIRRDILDRVSPPLASYTGFHDHRGERYGRGAEIRRFAKALSKANRSGADKAAAPPEAVVLRFPHMEAGYTLKRELGAGAFAPVYLVENSAADKETHEGAVAVMGQGAFAVSRRSKLEALKMESPPTPWEFYMMRVAHTRLGPQHRAAASLSYAHEMHIYQDEAFLFLPYHAHGTLLDLVNLFRTEPSGVMDELLAMFFTVELLRTVEALHSKGVMHGDIKPDNCLLRLDPAASEQQPLAAQWRADGGGGWSSRGLVLIDFGRAIDFKAFEPDVEFIADWKTNAQDCAEMREGRPWTWQIDYHGLAGTVHCLLFGKYMETARCDEGGLGRTGRRYRIRESLKRYWQTGLWADMLELLLNPGSCLAADGAARMPVVGPLRAVRERMEDWLEANCERGVGLRSLVGKLEAHAKNRR</sequence>
<dbReference type="PANTHER" id="PTHR14030:SF4">
    <property type="entry name" value="BUB1 KINASE, ISOFORM A-RELATED"/>
    <property type="match status" value="1"/>
</dbReference>
<keyword evidence="9" id="KW-1185">Reference proteome</keyword>
<name>A0A8H4PSL7_9HYPO</name>
<comment type="subcellular location">
    <subcellularLocation>
        <location evidence="1">Chromosome</location>
        <location evidence="1">Centromere</location>
        <location evidence="1">Kinetochore</location>
    </subcellularLocation>
</comment>
<dbReference type="InterPro" id="IPR012572">
    <property type="entry name" value="Mad3/Bub1_II"/>
</dbReference>
<evidence type="ECO:0000313" key="9">
    <source>
        <dbReference type="Proteomes" id="UP000557566"/>
    </source>
</evidence>
<evidence type="ECO:0000256" key="4">
    <source>
        <dbReference type="ARBA" id="ARBA00023328"/>
    </source>
</evidence>